<proteinExistence type="predicted"/>
<gene>
    <name evidence="1" type="ORF">J2S43_001575</name>
</gene>
<name>A0ABT9MNT7_9ACTN</name>
<dbReference type="Proteomes" id="UP001240984">
    <property type="component" value="Unassembled WGS sequence"/>
</dbReference>
<evidence type="ECO:0000313" key="1">
    <source>
        <dbReference type="EMBL" id="MDP9793063.1"/>
    </source>
</evidence>
<dbReference type="EMBL" id="JAUSRA010000001">
    <property type="protein sequence ID" value="MDP9793063.1"/>
    <property type="molecule type" value="Genomic_DNA"/>
</dbReference>
<reference evidence="1 2" key="1">
    <citation type="submission" date="2023-07" db="EMBL/GenBank/DDBJ databases">
        <title>Sequencing the genomes of 1000 actinobacteria strains.</title>
        <authorList>
            <person name="Klenk H.-P."/>
        </authorList>
    </citation>
    <scope>NUCLEOTIDE SEQUENCE [LARGE SCALE GENOMIC DNA]</scope>
    <source>
        <strain evidence="1 2">DSM 44710</strain>
    </source>
</reference>
<protein>
    <submittedName>
        <fullName evidence="1">Uncharacterized protein</fullName>
    </submittedName>
</protein>
<organism evidence="1 2">
    <name type="scientific">Catenuloplanes nepalensis</name>
    <dbReference type="NCBI Taxonomy" id="587533"/>
    <lineage>
        <taxon>Bacteria</taxon>
        <taxon>Bacillati</taxon>
        <taxon>Actinomycetota</taxon>
        <taxon>Actinomycetes</taxon>
        <taxon>Micromonosporales</taxon>
        <taxon>Micromonosporaceae</taxon>
        <taxon>Catenuloplanes</taxon>
    </lineage>
</organism>
<comment type="caution">
    <text evidence="1">The sequence shown here is derived from an EMBL/GenBank/DDBJ whole genome shotgun (WGS) entry which is preliminary data.</text>
</comment>
<accession>A0ABT9MNT7</accession>
<sequence>MADVLPNDYVAVMGELQRLAGALDRHPAAVDRIGWWWYPEHRKRPPVATDGVYVILLDTAIVLFNSGHDRLELTLNVAWCSALTVNAAVEVACWCPQDHNMHQVRSESWTVDTSHDLADGFAAGTTMLTNVLDSGRFDPGAWRLTAGLPDAPPQAR</sequence>
<dbReference type="RefSeq" id="WP_306827958.1">
    <property type="nucleotide sequence ID" value="NZ_JAUSRA010000001.1"/>
</dbReference>
<keyword evidence="2" id="KW-1185">Reference proteome</keyword>
<evidence type="ECO:0000313" key="2">
    <source>
        <dbReference type="Proteomes" id="UP001240984"/>
    </source>
</evidence>